<keyword evidence="1" id="KW-0732">Signal</keyword>
<feature type="signal peptide" evidence="1">
    <location>
        <begin position="1"/>
        <end position="17"/>
    </location>
</feature>
<proteinExistence type="predicted"/>
<evidence type="ECO:0000313" key="3">
    <source>
        <dbReference type="Proteomes" id="UP000324897"/>
    </source>
</evidence>
<protein>
    <submittedName>
        <fullName evidence="2">Uncharacterized protein</fullName>
    </submittedName>
</protein>
<reference evidence="2 3" key="1">
    <citation type="journal article" date="2019" name="Sci. Rep.">
        <title>A high-quality genome of Eragrostis curvula grass provides insights into Poaceae evolution and supports new strategies to enhance forage quality.</title>
        <authorList>
            <person name="Carballo J."/>
            <person name="Santos B.A.C.M."/>
            <person name="Zappacosta D."/>
            <person name="Garbus I."/>
            <person name="Selva J.P."/>
            <person name="Gallo C.A."/>
            <person name="Diaz A."/>
            <person name="Albertini E."/>
            <person name="Caccamo M."/>
            <person name="Echenique V."/>
        </authorList>
    </citation>
    <scope>NUCLEOTIDE SEQUENCE [LARGE SCALE GENOMIC DNA]</scope>
    <source>
        <strain evidence="3">cv. Victoria</strain>
        <tissue evidence="2">Leaf</tissue>
    </source>
</reference>
<comment type="caution">
    <text evidence="2">The sequence shown here is derived from an EMBL/GenBank/DDBJ whole genome shotgun (WGS) entry which is preliminary data.</text>
</comment>
<evidence type="ECO:0000313" key="2">
    <source>
        <dbReference type="EMBL" id="TVU19257.1"/>
    </source>
</evidence>
<dbReference type="Proteomes" id="UP000324897">
    <property type="component" value="Chromosome 7"/>
</dbReference>
<dbReference type="AlphaFoldDB" id="A0A5J9U700"/>
<accession>A0A5J9U700</accession>
<dbReference type="Gramene" id="TVU19257">
    <property type="protein sequence ID" value="TVU19257"/>
    <property type="gene ID" value="EJB05_35396"/>
</dbReference>
<dbReference type="EMBL" id="RWGY01000029">
    <property type="protein sequence ID" value="TVU19257.1"/>
    <property type="molecule type" value="Genomic_DNA"/>
</dbReference>
<feature type="chain" id="PRO_5023864306" evidence="1">
    <location>
        <begin position="18"/>
        <end position="204"/>
    </location>
</feature>
<keyword evidence="3" id="KW-1185">Reference proteome</keyword>
<gene>
    <name evidence="2" type="ORF">EJB05_35396</name>
</gene>
<name>A0A5J9U700_9POAL</name>
<sequence length="204" mass="22605">MLAWLLLCYAPPPSVLLIDITLLPTLLSATSALAMEEGRRTPTVCPASPLETLKIVEQDNANQIVLHLIIQNDVRSKPRSRSVGLDLDPAQGGSYGFDAGLAQGNCPNSRAPRAGVVELSSHAAINSQSSGEVRPQSWERSSNESSRGIFFQYFVVFNEIWIIPDWYFKPSYLNFIWFQVKSGRSLGRVLAMMRLLNRPEGKDA</sequence>
<evidence type="ECO:0000256" key="1">
    <source>
        <dbReference type="SAM" id="SignalP"/>
    </source>
</evidence>
<organism evidence="2 3">
    <name type="scientific">Eragrostis curvula</name>
    <name type="common">weeping love grass</name>
    <dbReference type="NCBI Taxonomy" id="38414"/>
    <lineage>
        <taxon>Eukaryota</taxon>
        <taxon>Viridiplantae</taxon>
        <taxon>Streptophyta</taxon>
        <taxon>Embryophyta</taxon>
        <taxon>Tracheophyta</taxon>
        <taxon>Spermatophyta</taxon>
        <taxon>Magnoliopsida</taxon>
        <taxon>Liliopsida</taxon>
        <taxon>Poales</taxon>
        <taxon>Poaceae</taxon>
        <taxon>PACMAD clade</taxon>
        <taxon>Chloridoideae</taxon>
        <taxon>Eragrostideae</taxon>
        <taxon>Eragrostidinae</taxon>
        <taxon>Eragrostis</taxon>
    </lineage>
</organism>